<feature type="non-terminal residue" evidence="1">
    <location>
        <position position="97"/>
    </location>
</feature>
<organism evidence="1 2">
    <name type="scientific">Streptococcus pneumoniae</name>
    <dbReference type="NCBI Taxonomy" id="1313"/>
    <lineage>
        <taxon>Bacteria</taxon>
        <taxon>Bacillati</taxon>
        <taxon>Bacillota</taxon>
        <taxon>Bacilli</taxon>
        <taxon>Lactobacillales</taxon>
        <taxon>Streptococcaceae</taxon>
        <taxon>Streptococcus</taxon>
    </lineage>
</organism>
<dbReference type="AlphaFoldDB" id="A0A6I3USZ4"/>
<dbReference type="GO" id="GO:0004519">
    <property type="term" value="F:endonuclease activity"/>
    <property type="evidence" value="ECO:0007669"/>
    <property type="project" value="UniProtKB-KW"/>
</dbReference>
<accession>A0A6I3USZ4</accession>
<protein>
    <submittedName>
        <fullName evidence="1">Restriction endonuclease</fullName>
    </submittedName>
</protein>
<keyword evidence="1" id="KW-0540">Nuclease</keyword>
<comment type="caution">
    <text evidence="1">The sequence shown here is derived from an EMBL/GenBank/DDBJ whole genome shotgun (WGS) entry which is preliminary data.</text>
</comment>
<evidence type="ECO:0000313" key="2">
    <source>
        <dbReference type="Proteomes" id="UP000437160"/>
    </source>
</evidence>
<gene>
    <name evidence="1" type="ORF">GM536_13670</name>
</gene>
<reference evidence="1 2" key="1">
    <citation type="submission" date="2019-11" db="EMBL/GenBank/DDBJ databases">
        <title>Growth characteristics of pneumococcus vary with the chemical composition of the capsule and with environmental conditions.</title>
        <authorList>
            <person name="Tothpal A."/>
            <person name="Desobry K."/>
            <person name="Joshi S."/>
            <person name="Wyllie A.L."/>
            <person name="Weinberger D.M."/>
        </authorList>
    </citation>
    <scope>NUCLEOTIDE SEQUENCE [LARGE SCALE GENOMIC DNA]</scope>
    <source>
        <strain evidence="2">pnumococcus19F</strain>
    </source>
</reference>
<dbReference type="Proteomes" id="UP000437160">
    <property type="component" value="Unassembled WGS sequence"/>
</dbReference>
<keyword evidence="1" id="KW-0255">Endonuclease</keyword>
<dbReference type="EMBL" id="WNIA01000630">
    <property type="protein sequence ID" value="MTW00056.1"/>
    <property type="molecule type" value="Genomic_DNA"/>
</dbReference>
<name>A0A6I3USZ4_STREE</name>
<evidence type="ECO:0000313" key="1">
    <source>
        <dbReference type="EMBL" id="MTW00056.1"/>
    </source>
</evidence>
<feature type="non-terminal residue" evidence="1">
    <location>
        <position position="1"/>
    </location>
</feature>
<keyword evidence="1" id="KW-0378">Hydrolase</keyword>
<proteinExistence type="predicted"/>
<sequence>IDISEESLAKESADLLKILLKDRTTKKSIVWATHSYELLGKGFAPSDRINPSKVTGNFANLIQPRSEKSKYEQKDRTKIRAEVFTPTWLVAKQNGYV</sequence>